<evidence type="ECO:0000256" key="2">
    <source>
        <dbReference type="ARBA" id="ARBA00009047"/>
    </source>
</evidence>
<evidence type="ECO:0000313" key="12">
    <source>
        <dbReference type="EMBL" id="VAW20428.1"/>
    </source>
</evidence>
<keyword evidence="7 10" id="KW-0812">Transmembrane</keyword>
<keyword evidence="3" id="KW-0813">Transport</keyword>
<evidence type="ECO:0000256" key="9">
    <source>
        <dbReference type="ARBA" id="ARBA00023136"/>
    </source>
</evidence>
<dbReference type="GO" id="GO:0015423">
    <property type="term" value="F:ABC-type maltose transporter activity"/>
    <property type="evidence" value="ECO:0007669"/>
    <property type="project" value="TreeGrafter"/>
</dbReference>
<feature type="transmembrane region" description="Helical" evidence="10">
    <location>
        <begin position="214"/>
        <end position="238"/>
    </location>
</feature>
<feature type="transmembrane region" description="Helical" evidence="10">
    <location>
        <begin position="159"/>
        <end position="177"/>
    </location>
</feature>
<feature type="transmembrane region" description="Helical" evidence="10">
    <location>
        <begin position="89"/>
        <end position="110"/>
    </location>
</feature>
<evidence type="ECO:0000256" key="3">
    <source>
        <dbReference type="ARBA" id="ARBA00022448"/>
    </source>
</evidence>
<evidence type="ECO:0000256" key="4">
    <source>
        <dbReference type="ARBA" id="ARBA00022475"/>
    </source>
</evidence>
<dbReference type="InterPro" id="IPR050901">
    <property type="entry name" value="BP-dep_ABC_trans_perm"/>
</dbReference>
<comment type="similarity">
    <text evidence="2">Belongs to the binding-protein-dependent transport system permease family. MalFG subfamily.</text>
</comment>
<dbReference type="FunFam" id="1.10.3720.10:FF:000010">
    <property type="entry name" value="Maltose ABC transporter permease MalG"/>
    <property type="match status" value="1"/>
</dbReference>
<dbReference type="GO" id="GO:0042956">
    <property type="term" value="P:maltodextrin transmembrane transport"/>
    <property type="evidence" value="ECO:0007669"/>
    <property type="project" value="TreeGrafter"/>
</dbReference>
<dbReference type="EMBL" id="UOEO01000139">
    <property type="protein sequence ID" value="VAW20428.1"/>
    <property type="molecule type" value="Genomic_DNA"/>
</dbReference>
<dbReference type="NCBIfam" id="NF008231">
    <property type="entry name" value="PRK10998.1"/>
    <property type="match status" value="1"/>
</dbReference>
<dbReference type="AlphaFoldDB" id="A0A3B0TR43"/>
<dbReference type="InterPro" id="IPR000515">
    <property type="entry name" value="MetI-like"/>
</dbReference>
<accession>A0A3B0TR43</accession>
<feature type="domain" description="ABC transmembrane type-1" evidence="11">
    <location>
        <begin position="85"/>
        <end position="281"/>
    </location>
</feature>
<dbReference type="PANTHER" id="PTHR32243:SF50">
    <property type="entry name" value="MALTOSE_MALTODEXTRIN TRANSPORT SYSTEM PERMEASE PROTEIN MALG"/>
    <property type="match status" value="1"/>
</dbReference>
<dbReference type="Pfam" id="PF00528">
    <property type="entry name" value="BPD_transp_1"/>
    <property type="match status" value="1"/>
</dbReference>
<comment type="subcellular location">
    <subcellularLocation>
        <location evidence="1">Cell inner membrane</location>
        <topology evidence="1">Multi-pass membrane protein</topology>
    </subcellularLocation>
</comment>
<keyword evidence="6" id="KW-0762">Sugar transport</keyword>
<dbReference type="Gene3D" id="1.10.3720.10">
    <property type="entry name" value="MetI-like"/>
    <property type="match status" value="1"/>
</dbReference>
<keyword evidence="9 10" id="KW-0472">Membrane</keyword>
<sequence length="296" mass="32974">MIVEHPRDLLVRKIFAHGFLILFLIVILFPFLMVFSISLRQGNFATGSLIPENPTLEHWALALGITFTRDNGTVITPPFPVMLWLWNSIKISMIASAGILVLSTTAAYAFSRMRFRYKNGLLDALLIIQMFPAALTLIALYAIFDALGNITPILGRNSHWALILSYLSAITLHIWTIKGYFDSIDPALDKAAQIDGATPWQTFRHVFLPLSMPILAVVFILSFIFLITEYPVASILLQETSKMTLAVGARQYLYEQNYLWGDFAAAAILSGLPITFVFLLAQRYLVSGLTEGGVKG</sequence>
<feature type="transmembrane region" description="Helical" evidence="10">
    <location>
        <begin position="122"/>
        <end position="144"/>
    </location>
</feature>
<dbReference type="SUPFAM" id="SSF161098">
    <property type="entry name" value="MetI-like"/>
    <property type="match status" value="1"/>
</dbReference>
<evidence type="ECO:0000256" key="5">
    <source>
        <dbReference type="ARBA" id="ARBA00022519"/>
    </source>
</evidence>
<dbReference type="GO" id="GO:0005886">
    <property type="term" value="C:plasma membrane"/>
    <property type="evidence" value="ECO:0007669"/>
    <property type="project" value="UniProtKB-SubCell"/>
</dbReference>
<dbReference type="CDD" id="cd06261">
    <property type="entry name" value="TM_PBP2"/>
    <property type="match status" value="1"/>
</dbReference>
<evidence type="ECO:0000256" key="10">
    <source>
        <dbReference type="SAM" id="Phobius"/>
    </source>
</evidence>
<reference evidence="12" key="1">
    <citation type="submission" date="2018-06" db="EMBL/GenBank/DDBJ databases">
        <authorList>
            <person name="Zhirakovskaya E."/>
        </authorList>
    </citation>
    <scope>NUCLEOTIDE SEQUENCE</scope>
</reference>
<feature type="transmembrane region" description="Helical" evidence="10">
    <location>
        <begin position="258"/>
        <end position="281"/>
    </location>
</feature>
<evidence type="ECO:0000256" key="1">
    <source>
        <dbReference type="ARBA" id="ARBA00004429"/>
    </source>
</evidence>
<dbReference type="PROSITE" id="PS50928">
    <property type="entry name" value="ABC_TM1"/>
    <property type="match status" value="1"/>
</dbReference>
<keyword evidence="8 10" id="KW-1133">Transmembrane helix</keyword>
<evidence type="ECO:0000259" key="11">
    <source>
        <dbReference type="PROSITE" id="PS50928"/>
    </source>
</evidence>
<name>A0A3B0TR43_9ZZZZ</name>
<organism evidence="12">
    <name type="scientific">hydrothermal vent metagenome</name>
    <dbReference type="NCBI Taxonomy" id="652676"/>
    <lineage>
        <taxon>unclassified sequences</taxon>
        <taxon>metagenomes</taxon>
        <taxon>ecological metagenomes</taxon>
    </lineage>
</organism>
<feature type="transmembrane region" description="Helical" evidence="10">
    <location>
        <begin position="14"/>
        <end position="39"/>
    </location>
</feature>
<keyword evidence="4" id="KW-1003">Cell membrane</keyword>
<evidence type="ECO:0000256" key="7">
    <source>
        <dbReference type="ARBA" id="ARBA00022692"/>
    </source>
</evidence>
<protein>
    <submittedName>
        <fullName evidence="12">Maltodextrin ABC transporter, permease protein MdxG</fullName>
    </submittedName>
</protein>
<keyword evidence="5" id="KW-0997">Cell inner membrane</keyword>
<proteinExistence type="inferred from homology"/>
<evidence type="ECO:0000256" key="8">
    <source>
        <dbReference type="ARBA" id="ARBA00022989"/>
    </source>
</evidence>
<gene>
    <name evidence="12" type="ORF">MNBD_ALPHA12-1030</name>
</gene>
<evidence type="ECO:0000256" key="6">
    <source>
        <dbReference type="ARBA" id="ARBA00022597"/>
    </source>
</evidence>
<dbReference type="InterPro" id="IPR035906">
    <property type="entry name" value="MetI-like_sf"/>
</dbReference>
<dbReference type="PANTHER" id="PTHR32243">
    <property type="entry name" value="MALTOSE TRANSPORT SYSTEM PERMEASE-RELATED"/>
    <property type="match status" value="1"/>
</dbReference>